<accession>A0A7R7XYN3</accession>
<feature type="transmembrane region" description="Helical" evidence="9">
    <location>
        <begin position="207"/>
        <end position="230"/>
    </location>
</feature>
<evidence type="ECO:0000256" key="1">
    <source>
        <dbReference type="ARBA" id="ARBA00004141"/>
    </source>
</evidence>
<feature type="transmembrane region" description="Helical" evidence="9">
    <location>
        <begin position="332"/>
        <end position="352"/>
    </location>
</feature>
<evidence type="ECO:0000256" key="2">
    <source>
        <dbReference type="ARBA" id="ARBA00010992"/>
    </source>
</evidence>
<evidence type="ECO:0000256" key="9">
    <source>
        <dbReference type="SAM" id="Phobius"/>
    </source>
</evidence>
<keyword evidence="5 9" id="KW-1133">Transmembrane helix</keyword>
<feature type="transmembrane region" description="Helical" evidence="9">
    <location>
        <begin position="298"/>
        <end position="320"/>
    </location>
</feature>
<keyword evidence="6 9" id="KW-0472">Membrane</keyword>
<proteinExistence type="inferred from homology"/>
<comment type="similarity">
    <text evidence="2 7">Belongs to the major facilitator superfamily. Sugar transporter (TC 2.A.1.1) family.</text>
</comment>
<dbReference type="RefSeq" id="XP_041562337.1">
    <property type="nucleotide sequence ID" value="XM_041696736.1"/>
</dbReference>
<feature type="domain" description="Major facilitator superfamily (MFS) profile" evidence="10">
    <location>
        <begin position="43"/>
        <end position="482"/>
    </location>
</feature>
<dbReference type="InterPro" id="IPR036259">
    <property type="entry name" value="MFS_trans_sf"/>
</dbReference>
<dbReference type="EMBL" id="AP024450">
    <property type="protein sequence ID" value="BCS30151.1"/>
    <property type="molecule type" value="Genomic_DNA"/>
</dbReference>
<dbReference type="InterPro" id="IPR003663">
    <property type="entry name" value="Sugar/inositol_transpt"/>
</dbReference>
<evidence type="ECO:0000256" key="7">
    <source>
        <dbReference type="RuleBase" id="RU003346"/>
    </source>
</evidence>
<feature type="transmembrane region" description="Helical" evidence="9">
    <location>
        <begin position="119"/>
        <end position="137"/>
    </location>
</feature>
<feature type="transmembrane region" description="Helical" evidence="9">
    <location>
        <begin position="40"/>
        <end position="56"/>
    </location>
</feature>
<organism evidence="11 12">
    <name type="scientific">Aspergillus puulaauensis</name>
    <dbReference type="NCBI Taxonomy" id="1220207"/>
    <lineage>
        <taxon>Eukaryota</taxon>
        <taxon>Fungi</taxon>
        <taxon>Dikarya</taxon>
        <taxon>Ascomycota</taxon>
        <taxon>Pezizomycotina</taxon>
        <taxon>Eurotiomycetes</taxon>
        <taxon>Eurotiomycetidae</taxon>
        <taxon>Eurotiales</taxon>
        <taxon>Aspergillaceae</taxon>
        <taxon>Aspergillus</taxon>
    </lineage>
</organism>
<feature type="transmembrane region" description="Helical" evidence="9">
    <location>
        <begin position="359"/>
        <end position="380"/>
    </location>
</feature>
<keyword evidence="4 9" id="KW-0812">Transmembrane</keyword>
<keyword evidence="3 7" id="KW-0813">Transport</keyword>
<dbReference type="InterPro" id="IPR050360">
    <property type="entry name" value="MFS_Sugar_Transporters"/>
</dbReference>
<dbReference type="InterPro" id="IPR005828">
    <property type="entry name" value="MFS_sugar_transport-like"/>
</dbReference>
<dbReference type="PANTHER" id="PTHR48022">
    <property type="entry name" value="PLASTIDIC GLUCOSE TRANSPORTER 4"/>
    <property type="match status" value="1"/>
</dbReference>
<feature type="compositionally biased region" description="Basic and acidic residues" evidence="8">
    <location>
        <begin position="1"/>
        <end position="25"/>
    </location>
</feature>
<feature type="transmembrane region" description="Helical" evidence="9">
    <location>
        <begin position="392"/>
        <end position="413"/>
    </location>
</feature>
<name>A0A7R7XYN3_9EURO</name>
<dbReference type="SUPFAM" id="SSF103473">
    <property type="entry name" value="MFS general substrate transporter"/>
    <property type="match status" value="1"/>
</dbReference>
<dbReference type="Gene3D" id="1.20.1250.20">
    <property type="entry name" value="MFS general substrate transporter like domains"/>
    <property type="match status" value="1"/>
</dbReference>
<dbReference type="Proteomes" id="UP000654913">
    <property type="component" value="Chromosome 8"/>
</dbReference>
<evidence type="ECO:0000256" key="8">
    <source>
        <dbReference type="SAM" id="MobiDB-lite"/>
    </source>
</evidence>
<comment type="subcellular location">
    <subcellularLocation>
        <location evidence="1">Membrane</location>
        <topology evidence="1">Multi-pass membrane protein</topology>
    </subcellularLocation>
</comment>
<evidence type="ECO:0000313" key="11">
    <source>
        <dbReference type="EMBL" id="BCS30151.1"/>
    </source>
</evidence>
<feature type="region of interest" description="Disordered" evidence="8">
    <location>
        <begin position="1"/>
        <end position="29"/>
    </location>
</feature>
<evidence type="ECO:0000259" key="10">
    <source>
        <dbReference type="PROSITE" id="PS50850"/>
    </source>
</evidence>
<dbReference type="GO" id="GO:0005351">
    <property type="term" value="F:carbohydrate:proton symporter activity"/>
    <property type="evidence" value="ECO:0007669"/>
    <property type="project" value="TreeGrafter"/>
</dbReference>
<feature type="transmembrane region" description="Helical" evidence="9">
    <location>
        <begin position="425"/>
        <end position="447"/>
    </location>
</feature>
<reference evidence="11" key="2">
    <citation type="submission" date="2021-02" db="EMBL/GenBank/DDBJ databases">
        <title>Aspergillus puulaauensis MK2 genome sequence.</title>
        <authorList>
            <person name="Futagami T."/>
            <person name="Mori K."/>
            <person name="Kadooka C."/>
            <person name="Tanaka T."/>
        </authorList>
    </citation>
    <scope>NUCLEOTIDE SEQUENCE</scope>
    <source>
        <strain evidence="11">MK2</strain>
    </source>
</reference>
<evidence type="ECO:0000256" key="5">
    <source>
        <dbReference type="ARBA" id="ARBA00022989"/>
    </source>
</evidence>
<dbReference type="PROSITE" id="PS50850">
    <property type="entry name" value="MFS"/>
    <property type="match status" value="1"/>
</dbReference>
<dbReference type="KEGG" id="apuu:APUU_80454S"/>
<dbReference type="InterPro" id="IPR020846">
    <property type="entry name" value="MFS_dom"/>
</dbReference>
<dbReference type="Pfam" id="PF00083">
    <property type="entry name" value="Sugar_tr"/>
    <property type="match status" value="1"/>
</dbReference>
<dbReference type="OrthoDB" id="6612291at2759"/>
<dbReference type="AlphaFoldDB" id="A0A7R7XYN3"/>
<gene>
    <name evidence="11" type="ORF">APUU_80454S</name>
</gene>
<dbReference type="NCBIfam" id="TIGR00879">
    <property type="entry name" value="SP"/>
    <property type="match status" value="1"/>
</dbReference>
<dbReference type="GeneID" id="64980148"/>
<protein>
    <recommendedName>
        <fullName evidence="10">Major facilitator superfamily (MFS) profile domain-containing protein</fullName>
    </recommendedName>
</protein>
<evidence type="ECO:0000256" key="4">
    <source>
        <dbReference type="ARBA" id="ARBA00022692"/>
    </source>
</evidence>
<evidence type="ECO:0000256" key="3">
    <source>
        <dbReference type="ARBA" id="ARBA00022448"/>
    </source>
</evidence>
<feature type="transmembrane region" description="Helical" evidence="9">
    <location>
        <begin position="459"/>
        <end position="478"/>
    </location>
</feature>
<dbReference type="PANTHER" id="PTHR48022:SF5">
    <property type="entry name" value="ALPHA-GLUCOSIDES PERMEASE MPH2-RELATED"/>
    <property type="match status" value="1"/>
</dbReference>
<feature type="transmembrane region" description="Helical" evidence="9">
    <location>
        <begin position="177"/>
        <end position="201"/>
    </location>
</feature>
<keyword evidence="12" id="KW-1185">Reference proteome</keyword>
<dbReference type="FunFam" id="1.20.1250.20:FF:000078">
    <property type="entry name" value="MFS maltose transporter, putative"/>
    <property type="match status" value="1"/>
</dbReference>
<dbReference type="GO" id="GO:0016020">
    <property type="term" value="C:membrane"/>
    <property type="evidence" value="ECO:0007669"/>
    <property type="project" value="UniProtKB-SubCell"/>
</dbReference>
<evidence type="ECO:0000313" key="12">
    <source>
        <dbReference type="Proteomes" id="UP000654913"/>
    </source>
</evidence>
<evidence type="ECO:0000256" key="6">
    <source>
        <dbReference type="ARBA" id="ARBA00023136"/>
    </source>
</evidence>
<reference evidence="11" key="1">
    <citation type="submission" date="2021-01" db="EMBL/GenBank/DDBJ databases">
        <authorList>
            <consortium name="Aspergillus puulaauensis MK2 genome sequencing consortium"/>
            <person name="Kazuki M."/>
            <person name="Futagami T."/>
        </authorList>
    </citation>
    <scope>NUCLEOTIDE SEQUENCE</scope>
    <source>
        <strain evidence="11">MK2</strain>
    </source>
</reference>
<sequence length="525" mass="57328">MAVLEKDHTDNGITIDHEEHTERPRPKGPGWDDVLRHRRIFAWCLLIFFLPMNFGYENSISGSILAMPQFLEQFGHQTNGTMVLGSQDQQILNAALSVGVFCAAIIAGFLSDACGRRKAIMVASIICCAGVLVQYYATSILMLFGGKVVATLGFGLGQSVAPVFISEIAPSSMRGICLALINTMIVCGQWLASLTIFGATFNSRSDAWRIPLICQIIPPGISFLAAISFLPESPTWLLMKNRQDKAKEAFQRFNGPQLDPEPPLNQTLEAIAMEEESASGKHPWAECFQQPSLRRTTIVIMTYLAQQLIGVNFIAGYLTYYYALAGVNSPLAIAQASYAIQLFGNMCSWPLIERLGRRQLIVGGCIAMTTLLPVIGGISILNTPKALKATVALMTVWGFLYQATLGACAYAIGGEIPTPALRQKTYAINMVVTTVASTVVYQVMPILINSDKANLGGKIAFVFFAPSVPMCCYLFFCLPETAGRSFDELEKLFQARVSARKFRGYRIELNEAAVLHCKEGGIPTG</sequence>
<feature type="transmembrane region" description="Helical" evidence="9">
    <location>
        <begin position="143"/>
        <end position="165"/>
    </location>
</feature>
<feature type="transmembrane region" description="Helical" evidence="9">
    <location>
        <begin position="91"/>
        <end position="110"/>
    </location>
</feature>